<gene>
    <name evidence="1" type="ORF">H6G68_16815</name>
</gene>
<evidence type="ECO:0000313" key="1">
    <source>
        <dbReference type="EMBL" id="MBD2693395.1"/>
    </source>
</evidence>
<comment type="caution">
    <text evidence="1">The sequence shown here is derived from an EMBL/GenBank/DDBJ whole genome shotgun (WGS) entry which is preliminary data.</text>
</comment>
<name>A0ABR8J735_9NOST</name>
<keyword evidence="2" id="KW-1185">Reference proteome</keyword>
<accession>A0ABR8J735</accession>
<evidence type="ECO:0000313" key="2">
    <source>
        <dbReference type="Proteomes" id="UP000660381"/>
    </source>
</evidence>
<dbReference type="Proteomes" id="UP000660381">
    <property type="component" value="Unassembled WGS sequence"/>
</dbReference>
<dbReference type="EMBL" id="JACJTQ010000026">
    <property type="protein sequence ID" value="MBD2693395.1"/>
    <property type="molecule type" value="Genomic_DNA"/>
</dbReference>
<reference evidence="1 2" key="1">
    <citation type="journal article" date="2020" name="ISME J.">
        <title>Comparative genomics reveals insights into cyanobacterial evolution and habitat adaptation.</title>
        <authorList>
            <person name="Chen M.Y."/>
            <person name="Teng W.K."/>
            <person name="Zhao L."/>
            <person name="Hu C.X."/>
            <person name="Zhou Y.K."/>
            <person name="Han B.P."/>
            <person name="Song L.R."/>
            <person name="Shu W.S."/>
        </authorList>
    </citation>
    <scope>NUCLEOTIDE SEQUENCE [LARGE SCALE GENOMIC DNA]</scope>
    <source>
        <strain evidence="1 2">FACHB-362</strain>
    </source>
</reference>
<dbReference type="RefSeq" id="WP_190907667.1">
    <property type="nucleotide sequence ID" value="NZ_JACJTQ010000026.1"/>
</dbReference>
<proteinExistence type="predicted"/>
<protein>
    <submittedName>
        <fullName evidence="1">Uncharacterized protein</fullName>
    </submittedName>
</protein>
<organism evidence="1 2">
    <name type="scientific">Anabaena catenula FACHB-362</name>
    <dbReference type="NCBI Taxonomy" id="2692877"/>
    <lineage>
        <taxon>Bacteria</taxon>
        <taxon>Bacillati</taxon>
        <taxon>Cyanobacteriota</taxon>
        <taxon>Cyanophyceae</taxon>
        <taxon>Nostocales</taxon>
        <taxon>Nostocaceae</taxon>
        <taxon>Anabaena</taxon>
    </lineage>
</organism>
<sequence>MFRRKAGLLLSVAGLTTTFIIGTAKIGLAEEQMFSNPLVRGGPVEVARKGENGGDADAQQRGANAYCKYVGYRYALDFEIKSLGSETGAWQWDVATRKWWYCPTCSLTFDYVLCKK</sequence>